<dbReference type="Proteomes" id="UP000243499">
    <property type="component" value="Chromosome 5"/>
</dbReference>
<protein>
    <submittedName>
        <fullName evidence="2">Uncharacterized protein</fullName>
    </submittedName>
</protein>
<evidence type="ECO:0000313" key="2">
    <source>
        <dbReference type="EMBL" id="PVH38200.1"/>
    </source>
</evidence>
<sequence>MDELRGAFSVTAAVDGGLEQPRSLGKLVIRLEQGGSGLELGRGHSSVGSRAGSNSNGSARSSVISSSEADAGSWASSNAGRLHGVGLLVRKKRERCATLRRDSLGQLGLFGCVKIGC</sequence>
<organism evidence="2">
    <name type="scientific">Panicum hallii</name>
    <dbReference type="NCBI Taxonomy" id="206008"/>
    <lineage>
        <taxon>Eukaryota</taxon>
        <taxon>Viridiplantae</taxon>
        <taxon>Streptophyta</taxon>
        <taxon>Embryophyta</taxon>
        <taxon>Tracheophyta</taxon>
        <taxon>Spermatophyta</taxon>
        <taxon>Magnoliopsida</taxon>
        <taxon>Liliopsida</taxon>
        <taxon>Poales</taxon>
        <taxon>Poaceae</taxon>
        <taxon>PACMAD clade</taxon>
        <taxon>Panicoideae</taxon>
        <taxon>Panicodae</taxon>
        <taxon>Paniceae</taxon>
        <taxon>Panicinae</taxon>
        <taxon>Panicum</taxon>
        <taxon>Panicum sect. Panicum</taxon>
    </lineage>
</organism>
<dbReference type="AlphaFoldDB" id="A0A2T8IKJ9"/>
<proteinExistence type="predicted"/>
<feature type="region of interest" description="Disordered" evidence="1">
    <location>
        <begin position="36"/>
        <end position="64"/>
    </location>
</feature>
<dbReference type="Gramene" id="PVH38200">
    <property type="protein sequence ID" value="PVH38200"/>
    <property type="gene ID" value="PAHAL_5G195800"/>
</dbReference>
<accession>A0A2T8IKJ9</accession>
<gene>
    <name evidence="2" type="ORF">PAHAL_5G195800</name>
</gene>
<feature type="compositionally biased region" description="Low complexity" evidence="1">
    <location>
        <begin position="45"/>
        <end position="64"/>
    </location>
</feature>
<dbReference type="EMBL" id="CM008050">
    <property type="protein sequence ID" value="PVH38200.1"/>
    <property type="molecule type" value="Genomic_DNA"/>
</dbReference>
<name>A0A2T8IKJ9_9POAL</name>
<evidence type="ECO:0000256" key="1">
    <source>
        <dbReference type="SAM" id="MobiDB-lite"/>
    </source>
</evidence>
<reference evidence="2" key="1">
    <citation type="submission" date="2018-04" db="EMBL/GenBank/DDBJ databases">
        <title>WGS assembly of Panicum hallii.</title>
        <authorList>
            <person name="Lovell J."/>
            <person name="Jenkins J."/>
            <person name="Lowry D."/>
            <person name="Mamidi S."/>
            <person name="Sreedasyam A."/>
            <person name="Weng X."/>
            <person name="Barry K."/>
            <person name="Bonette J."/>
            <person name="Campitelli B."/>
            <person name="Daum C."/>
            <person name="Gordon S."/>
            <person name="Gould B."/>
            <person name="Lipzen A."/>
            <person name="Macqueen A."/>
            <person name="Palacio-Mejia J."/>
            <person name="Plott C."/>
            <person name="Shakirov E."/>
            <person name="Shu S."/>
            <person name="Yoshinaga Y."/>
            <person name="Zane M."/>
            <person name="Rokhsar D."/>
            <person name="Grimwood J."/>
            <person name="Schmutz J."/>
            <person name="Juenger T."/>
        </authorList>
    </citation>
    <scope>NUCLEOTIDE SEQUENCE [LARGE SCALE GENOMIC DNA]</scope>
    <source>
        <strain evidence="2">FIL2</strain>
    </source>
</reference>